<feature type="transmembrane region" description="Helical" evidence="7">
    <location>
        <begin position="572"/>
        <end position="594"/>
    </location>
</feature>
<dbReference type="InterPro" id="IPR022249">
    <property type="entry name" value="DUF3772"/>
</dbReference>
<sequence length="775" mass="81935">MRRFRPPRPILALLFAVASAWPAMAQDDSVEQGRRELEMIAAQLDRGADDAALAGGREAALKIQARAQHLIDTRAAELESLDARLAELGEGPAAGGTEAAEVTSERAALQSQRSALDAQLRQARLSVIESGQLLDRIAGARQQRFHDTLSARTTPPWRARFWQDLRASAPRDRVRLHVLGGEARQAVAAHWAAHPARAGLAAVLALLAGLGAWLGRGWVHKWVSGHVPAGPLRRSAPAVARLLLAVLATALVATLLRGALLPASAAPRVDALAAQALGLSVLAAFVTGLGAVLLAVSRPSWRLPAISDVGARTLRPYPLLAALAIAVSILAQKIGAHANASLPLTVAITALGAVLTTGVVLAAMLGIQRLQRHALQSAAGDQGDDPADPGTLHFRPWMNAAVALGWVGVSVCVLGLLTGYVALSAFVAMQLLWTVVVVATAWLAMRFIDDLVCALLASRGAAGRRINVRFGIEAQRVDQAAVVLSMALRTGVALLALIVLVAPYGTSGGDLIGRALELARGVTVGELVLSPRSIGRALLVFVLASGVLHLFRRWLARRYLPTTKMDEGMRASVVALIGYAGTVLAVAMALAAIGVGLERIAWIASALSVGIGFGLQAIVQNFISGLILLAERPVKVGDWVVVGDAEGDIRRINVRATEIQTGDRTTVLVPNSEFITKTVRNRTYSNAEGLVKVVLPMPLAVDADMVRGLLLEAFREHPGILDAPAPSVLIDGIDNGRVVFSATGFVATPRLAASTRSALLFEILRRMRRLNIRML</sequence>
<dbReference type="GO" id="GO:0008381">
    <property type="term" value="F:mechanosensitive monoatomic ion channel activity"/>
    <property type="evidence" value="ECO:0007669"/>
    <property type="project" value="UniProtKB-ARBA"/>
</dbReference>
<dbReference type="Pfam" id="PF00924">
    <property type="entry name" value="MS_channel_2nd"/>
    <property type="match status" value="1"/>
</dbReference>
<keyword evidence="8" id="KW-0732">Signal</keyword>
<dbReference type="InterPro" id="IPR006685">
    <property type="entry name" value="MscS_channel_2nd"/>
</dbReference>
<feature type="transmembrane region" description="Helical" evidence="7">
    <location>
        <begin position="272"/>
        <end position="296"/>
    </location>
</feature>
<feature type="domain" description="DUF3772" evidence="10">
    <location>
        <begin position="120"/>
        <end position="177"/>
    </location>
</feature>
<evidence type="ECO:0000313" key="12">
    <source>
        <dbReference type="Proteomes" id="UP000462066"/>
    </source>
</evidence>
<dbReference type="SUPFAM" id="SSF82861">
    <property type="entry name" value="Mechanosensitive channel protein MscS (YggB), transmembrane region"/>
    <property type="match status" value="1"/>
</dbReference>
<feature type="transmembrane region" description="Helical" evidence="7">
    <location>
        <begin position="432"/>
        <end position="458"/>
    </location>
</feature>
<dbReference type="Gene3D" id="1.10.287.1260">
    <property type="match status" value="1"/>
</dbReference>
<feature type="transmembrane region" description="Helical" evidence="7">
    <location>
        <begin position="317"/>
        <end position="336"/>
    </location>
</feature>
<dbReference type="SUPFAM" id="SSF82689">
    <property type="entry name" value="Mechanosensitive channel protein MscS (YggB), C-terminal domain"/>
    <property type="match status" value="1"/>
</dbReference>
<evidence type="ECO:0000256" key="7">
    <source>
        <dbReference type="SAM" id="Phobius"/>
    </source>
</evidence>
<evidence type="ECO:0000256" key="1">
    <source>
        <dbReference type="ARBA" id="ARBA00004651"/>
    </source>
</evidence>
<feature type="transmembrane region" description="Helical" evidence="7">
    <location>
        <begin position="342"/>
        <end position="367"/>
    </location>
</feature>
<dbReference type="Pfam" id="PF12607">
    <property type="entry name" value="DUF3772"/>
    <property type="match status" value="1"/>
</dbReference>
<evidence type="ECO:0000256" key="3">
    <source>
        <dbReference type="ARBA" id="ARBA00022475"/>
    </source>
</evidence>
<dbReference type="GO" id="GO:0005886">
    <property type="term" value="C:plasma membrane"/>
    <property type="evidence" value="ECO:0007669"/>
    <property type="project" value="UniProtKB-SubCell"/>
</dbReference>
<dbReference type="InterPro" id="IPR023408">
    <property type="entry name" value="MscS_beta-dom_sf"/>
</dbReference>
<dbReference type="InterPro" id="IPR011014">
    <property type="entry name" value="MscS_channel_TM-2"/>
</dbReference>
<feature type="transmembrane region" description="Helical" evidence="7">
    <location>
        <begin position="533"/>
        <end position="551"/>
    </location>
</feature>
<keyword evidence="4 7" id="KW-0812">Transmembrane</keyword>
<dbReference type="PANTHER" id="PTHR30347:SF9">
    <property type="entry name" value="MINICONDUCTANCE MECHANOSENSITIVE CHANNEL MSCM"/>
    <property type="match status" value="1"/>
</dbReference>
<keyword evidence="12" id="KW-1185">Reference proteome</keyword>
<organism evidence="11 12">
    <name type="scientific">Pseudoxanthomonas broegbernensis</name>
    <dbReference type="NCBI Taxonomy" id="83619"/>
    <lineage>
        <taxon>Bacteria</taxon>
        <taxon>Pseudomonadati</taxon>
        <taxon>Pseudomonadota</taxon>
        <taxon>Gammaproteobacteria</taxon>
        <taxon>Lysobacterales</taxon>
        <taxon>Lysobacteraceae</taxon>
        <taxon>Pseudoxanthomonas</taxon>
    </lineage>
</organism>
<dbReference type="RefSeq" id="WP_162311414.1">
    <property type="nucleotide sequence ID" value="NZ_JACHGU010000001.1"/>
</dbReference>
<dbReference type="AlphaFoldDB" id="A0A7V8GLH5"/>
<dbReference type="Gene3D" id="3.30.70.100">
    <property type="match status" value="1"/>
</dbReference>
<feature type="chain" id="PRO_5031020181" evidence="8">
    <location>
        <begin position="26"/>
        <end position="775"/>
    </location>
</feature>
<comment type="subcellular location">
    <subcellularLocation>
        <location evidence="1">Cell membrane</location>
        <topology evidence="1">Multi-pass membrane protein</topology>
    </subcellularLocation>
</comment>
<feature type="domain" description="Mechanosensitive ion channel MscS" evidence="9">
    <location>
        <begin position="618"/>
        <end position="683"/>
    </location>
</feature>
<accession>A0A7V8GLH5</accession>
<feature type="transmembrane region" description="Helical" evidence="7">
    <location>
        <begin position="198"/>
        <end position="219"/>
    </location>
</feature>
<evidence type="ECO:0000256" key="5">
    <source>
        <dbReference type="ARBA" id="ARBA00022989"/>
    </source>
</evidence>
<dbReference type="InterPro" id="IPR011066">
    <property type="entry name" value="MscS_channel_C_sf"/>
</dbReference>
<dbReference type="InterPro" id="IPR010920">
    <property type="entry name" value="LSM_dom_sf"/>
</dbReference>
<dbReference type="InterPro" id="IPR052702">
    <property type="entry name" value="MscS-like_channel"/>
</dbReference>
<feature type="transmembrane region" description="Helical" evidence="7">
    <location>
        <begin position="479"/>
        <end position="502"/>
    </location>
</feature>
<protein>
    <submittedName>
        <fullName evidence="11">Mechanosensitive ion channel protein MscS</fullName>
    </submittedName>
</protein>
<dbReference type="SUPFAM" id="SSF50182">
    <property type="entry name" value="Sm-like ribonucleoproteins"/>
    <property type="match status" value="1"/>
</dbReference>
<dbReference type="Proteomes" id="UP000462066">
    <property type="component" value="Unassembled WGS sequence"/>
</dbReference>
<comment type="caution">
    <text evidence="11">The sequence shown here is derived from an EMBL/GenBank/DDBJ whole genome shotgun (WGS) entry which is preliminary data.</text>
</comment>
<dbReference type="Gene3D" id="2.30.30.60">
    <property type="match status" value="1"/>
</dbReference>
<feature type="signal peptide" evidence="8">
    <location>
        <begin position="1"/>
        <end position="25"/>
    </location>
</feature>
<evidence type="ECO:0000313" key="11">
    <source>
        <dbReference type="EMBL" id="KAF1685860.1"/>
    </source>
</evidence>
<feature type="transmembrane region" description="Helical" evidence="7">
    <location>
        <begin position="401"/>
        <end position="426"/>
    </location>
</feature>
<dbReference type="EMBL" id="MWIP01000010">
    <property type="protein sequence ID" value="KAF1685860.1"/>
    <property type="molecule type" value="Genomic_DNA"/>
</dbReference>
<proteinExistence type="inferred from homology"/>
<name>A0A7V8GLH5_9GAMM</name>
<feature type="transmembrane region" description="Helical" evidence="7">
    <location>
        <begin position="239"/>
        <end position="260"/>
    </location>
</feature>
<gene>
    <name evidence="11" type="ORF">B1992_10305</name>
</gene>
<keyword evidence="5 7" id="KW-1133">Transmembrane helix</keyword>
<keyword evidence="6 7" id="KW-0472">Membrane</keyword>
<reference evidence="11 12" key="1">
    <citation type="submission" date="2017-10" db="EMBL/GenBank/DDBJ databases">
        <title>Whole genome sequencing of Pseudoxanthomonas broegbernensis DSM 12573(T).</title>
        <authorList>
            <person name="Kumar S."/>
            <person name="Bansal K."/>
            <person name="Kaur A."/>
            <person name="Patil P."/>
            <person name="Sharma S."/>
            <person name="Patil P.B."/>
        </authorList>
    </citation>
    <scope>NUCLEOTIDE SEQUENCE [LARGE SCALE GENOMIC DNA]</scope>
    <source>
        <strain evidence="11 12">DSM 12573</strain>
    </source>
</reference>
<dbReference type="PANTHER" id="PTHR30347">
    <property type="entry name" value="POTASSIUM CHANNEL RELATED"/>
    <property type="match status" value="1"/>
</dbReference>
<feature type="transmembrane region" description="Helical" evidence="7">
    <location>
        <begin position="600"/>
        <end position="619"/>
    </location>
</feature>
<evidence type="ECO:0000256" key="8">
    <source>
        <dbReference type="SAM" id="SignalP"/>
    </source>
</evidence>
<evidence type="ECO:0000256" key="6">
    <source>
        <dbReference type="ARBA" id="ARBA00023136"/>
    </source>
</evidence>
<evidence type="ECO:0000256" key="4">
    <source>
        <dbReference type="ARBA" id="ARBA00022692"/>
    </source>
</evidence>
<comment type="similarity">
    <text evidence="2">Belongs to the MscS (TC 1.A.23) family.</text>
</comment>
<evidence type="ECO:0000259" key="10">
    <source>
        <dbReference type="Pfam" id="PF12607"/>
    </source>
</evidence>
<evidence type="ECO:0000259" key="9">
    <source>
        <dbReference type="Pfam" id="PF00924"/>
    </source>
</evidence>
<evidence type="ECO:0000256" key="2">
    <source>
        <dbReference type="ARBA" id="ARBA00008017"/>
    </source>
</evidence>
<keyword evidence="3" id="KW-1003">Cell membrane</keyword>